<dbReference type="EC" id="2.3.1.269" evidence="9"/>
<feature type="transmembrane region" description="Helical" evidence="9">
    <location>
        <begin position="42"/>
        <end position="64"/>
    </location>
</feature>
<keyword evidence="12" id="KW-1185">Reference proteome</keyword>
<feature type="transmembrane region" description="Helical" evidence="9">
    <location>
        <begin position="76"/>
        <end position="101"/>
    </location>
</feature>
<dbReference type="GO" id="GO:0016410">
    <property type="term" value="F:N-acyltransferase activity"/>
    <property type="evidence" value="ECO:0007669"/>
    <property type="project" value="UniProtKB-UniRule"/>
</dbReference>
<feature type="transmembrane region" description="Helical" evidence="9">
    <location>
        <begin position="191"/>
        <end position="211"/>
    </location>
</feature>
<comment type="catalytic activity">
    <reaction evidence="9">
        <text>N-terminal S-1,2-diacyl-sn-glyceryl-L-cysteinyl-[lipoprotein] + a glycerophospholipid = N-acyl-S-1,2-diacyl-sn-glyceryl-L-cysteinyl-[lipoprotein] + a 2-acyl-sn-glycero-3-phospholipid + H(+)</text>
        <dbReference type="Rhea" id="RHEA:48228"/>
        <dbReference type="Rhea" id="RHEA-COMP:14681"/>
        <dbReference type="Rhea" id="RHEA-COMP:14684"/>
        <dbReference type="ChEBI" id="CHEBI:15378"/>
        <dbReference type="ChEBI" id="CHEBI:136912"/>
        <dbReference type="ChEBI" id="CHEBI:140656"/>
        <dbReference type="ChEBI" id="CHEBI:140657"/>
        <dbReference type="ChEBI" id="CHEBI:140660"/>
        <dbReference type="EC" id="2.3.1.269"/>
    </reaction>
</comment>
<evidence type="ECO:0000256" key="6">
    <source>
        <dbReference type="ARBA" id="ARBA00022989"/>
    </source>
</evidence>
<keyword evidence="5 9" id="KW-0812">Transmembrane</keyword>
<keyword evidence="3 9" id="KW-1003">Cell membrane</keyword>
<dbReference type="InterPro" id="IPR004563">
    <property type="entry name" value="Apolipo_AcylTrfase"/>
</dbReference>
<proteinExistence type="inferred from homology"/>
<keyword evidence="4 9" id="KW-0808">Transferase</keyword>
<evidence type="ECO:0000313" key="12">
    <source>
        <dbReference type="Proteomes" id="UP000018542"/>
    </source>
</evidence>
<dbReference type="Pfam" id="PF00795">
    <property type="entry name" value="CN_hydrolase"/>
    <property type="match status" value="1"/>
</dbReference>
<dbReference type="Proteomes" id="UP000018542">
    <property type="component" value="Chromosome"/>
</dbReference>
<evidence type="ECO:0000256" key="7">
    <source>
        <dbReference type="ARBA" id="ARBA00023136"/>
    </source>
</evidence>
<organism evidence="11 12">
    <name type="scientific">Hyphomicrobium nitrativorans NL23</name>
    <dbReference type="NCBI Taxonomy" id="1029756"/>
    <lineage>
        <taxon>Bacteria</taxon>
        <taxon>Pseudomonadati</taxon>
        <taxon>Pseudomonadota</taxon>
        <taxon>Alphaproteobacteria</taxon>
        <taxon>Hyphomicrobiales</taxon>
        <taxon>Hyphomicrobiaceae</taxon>
        <taxon>Hyphomicrobium</taxon>
    </lineage>
</organism>
<evidence type="ECO:0000256" key="9">
    <source>
        <dbReference type="HAMAP-Rule" id="MF_01148"/>
    </source>
</evidence>
<reference evidence="11 12" key="1">
    <citation type="journal article" date="2014" name="Genome Announc.">
        <title>Complete Genome Sequence of Hyphomicrobium nitrativorans Strain NL23, a Denitrifying Bacterium Isolated from Biofilm of a Methanol-Fed Denitrification System Treating Seawater at the Montreal Biodome.</title>
        <authorList>
            <person name="Martineau C."/>
            <person name="Villeneuve C."/>
            <person name="Mauffrey F."/>
            <person name="Villemur R."/>
        </authorList>
    </citation>
    <scope>NUCLEOTIDE SEQUENCE [LARGE SCALE GENOMIC DNA]</scope>
    <source>
        <strain evidence="11">NL23</strain>
    </source>
</reference>
<feature type="transmembrane region" description="Helical" evidence="9">
    <location>
        <begin position="223"/>
        <end position="244"/>
    </location>
</feature>
<keyword evidence="11" id="KW-0449">Lipoprotein</keyword>
<dbReference type="CDD" id="cd07571">
    <property type="entry name" value="ALP_N-acyl_transferase"/>
    <property type="match status" value="1"/>
</dbReference>
<feature type="transmembrane region" description="Helical" evidence="9">
    <location>
        <begin position="528"/>
        <end position="548"/>
    </location>
</feature>
<protein>
    <recommendedName>
        <fullName evidence="9">Apolipoprotein N-acyltransferase</fullName>
        <shortName evidence="9">ALP N-acyltransferase</shortName>
        <ecNumber evidence="9">2.3.1.269</ecNumber>
    </recommendedName>
</protein>
<evidence type="ECO:0000256" key="3">
    <source>
        <dbReference type="ARBA" id="ARBA00022475"/>
    </source>
</evidence>
<dbReference type="RefSeq" id="WP_023786906.1">
    <property type="nucleotide sequence ID" value="NC_022997.1"/>
</dbReference>
<dbReference type="STRING" id="1029756.W911_07590"/>
<dbReference type="PATRIC" id="fig|1029756.8.peg.1588"/>
<dbReference type="OrthoDB" id="9804277at2"/>
<keyword evidence="7 9" id="KW-0472">Membrane</keyword>
<dbReference type="EMBL" id="CP006912">
    <property type="protein sequence ID" value="AHB48283.1"/>
    <property type="molecule type" value="Genomic_DNA"/>
</dbReference>
<evidence type="ECO:0000256" key="8">
    <source>
        <dbReference type="ARBA" id="ARBA00023315"/>
    </source>
</evidence>
<sequence>MRPADAHAAAGDRLGGWREAVIHATGWRRPALAFVAGGLSNLAMAPFFLAPVLFLTLPVLVWLIDGATDAERGTRAALFAAARAGWWFGFGYFLFGLFWIGEAFLVEADTFGWMLPFAVTLMPAGLALFWAAAAAAARVFWRPGAVRLVLLALSLGIVEWLRGHILTGFPWNVLGYALTWPLSMMQSAGLVGIYTLTLLAVLVFAAPLVMAADAIAGVPRRRAGFRALLITAVPLALLAAYGTVRLATAPSDRVEGVVLRIVQPSVPQREKWQADKQAVIFKDHLDLSLTDPAGKRDDLVGVTHVVWPEAAMPFLPLERPEALAAIGDMLPDGVHLLTGALRREPAEDGVGDVRGHPFRAFNSLMVFDGDGALAGLYDKTHLVPFGEYLPWQATLEAIGLEQLTRMRGGFTEGSTPRPALDVPGLPVVGGLICYEAIFPGVGRKSTERPGLLLNVTNDGWFGSTTGPYQHFHQARVRAVEEGLPLIRAANNGISAVIDANGRIVARLGLNERGTLDSSLPRAHNRPLYAMWGDIIFLVAGLLLAATLAPSLKAVRR</sequence>
<keyword evidence="8 9" id="KW-0012">Acyltransferase</keyword>
<dbReference type="HOGENOM" id="CLU_019563_3_1_5"/>
<dbReference type="GO" id="GO:0042158">
    <property type="term" value="P:lipoprotein biosynthetic process"/>
    <property type="evidence" value="ECO:0007669"/>
    <property type="project" value="UniProtKB-UniRule"/>
</dbReference>
<evidence type="ECO:0000256" key="5">
    <source>
        <dbReference type="ARBA" id="ARBA00022692"/>
    </source>
</evidence>
<dbReference type="InterPro" id="IPR045378">
    <property type="entry name" value="LNT_N"/>
</dbReference>
<evidence type="ECO:0000256" key="4">
    <source>
        <dbReference type="ARBA" id="ARBA00022679"/>
    </source>
</evidence>
<dbReference type="HAMAP" id="MF_01148">
    <property type="entry name" value="Lnt"/>
    <property type="match status" value="1"/>
</dbReference>
<dbReference type="PANTHER" id="PTHR38686:SF1">
    <property type="entry name" value="APOLIPOPROTEIN N-ACYLTRANSFERASE"/>
    <property type="match status" value="1"/>
</dbReference>
<name>V5SCN6_9HYPH</name>
<dbReference type="UniPathway" id="UPA00666"/>
<evidence type="ECO:0000256" key="1">
    <source>
        <dbReference type="ARBA" id="ARBA00004651"/>
    </source>
</evidence>
<dbReference type="Pfam" id="PF20154">
    <property type="entry name" value="LNT_N"/>
    <property type="match status" value="1"/>
</dbReference>
<comment type="similarity">
    <text evidence="2 9">Belongs to the CN hydrolase family. Apolipoprotein N-acyltransferase subfamily.</text>
</comment>
<accession>V5SCN6</accession>
<dbReference type="Gene3D" id="3.60.110.10">
    <property type="entry name" value="Carbon-nitrogen hydrolase"/>
    <property type="match status" value="1"/>
</dbReference>
<comment type="subcellular location">
    <subcellularLocation>
        <location evidence="1 9">Cell membrane</location>
        <topology evidence="1 9">Multi-pass membrane protein</topology>
    </subcellularLocation>
</comment>
<keyword evidence="6 9" id="KW-1133">Transmembrane helix</keyword>
<evidence type="ECO:0000259" key="10">
    <source>
        <dbReference type="PROSITE" id="PS50263"/>
    </source>
</evidence>
<dbReference type="InterPro" id="IPR003010">
    <property type="entry name" value="C-N_Hydrolase"/>
</dbReference>
<evidence type="ECO:0000313" key="11">
    <source>
        <dbReference type="EMBL" id="AHB48283.1"/>
    </source>
</evidence>
<gene>
    <name evidence="9" type="primary">lnt</name>
    <name evidence="11" type="ORF">W911_07590</name>
</gene>
<dbReference type="GO" id="GO:0005886">
    <property type="term" value="C:plasma membrane"/>
    <property type="evidence" value="ECO:0007669"/>
    <property type="project" value="UniProtKB-SubCell"/>
</dbReference>
<dbReference type="PROSITE" id="PS50263">
    <property type="entry name" value="CN_HYDROLASE"/>
    <property type="match status" value="1"/>
</dbReference>
<dbReference type="AlphaFoldDB" id="V5SCN6"/>
<feature type="domain" description="CN hydrolase" evidence="10">
    <location>
        <begin position="262"/>
        <end position="521"/>
    </location>
</feature>
<dbReference type="KEGG" id="hni:W911_07590"/>
<dbReference type="InterPro" id="IPR036526">
    <property type="entry name" value="C-N_Hydrolase_sf"/>
</dbReference>
<comment type="pathway">
    <text evidence="9">Protein modification; lipoprotein biosynthesis (N-acyl transfer).</text>
</comment>
<comment type="function">
    <text evidence="9">Catalyzes the phospholipid dependent N-acylation of the N-terminal cysteine of apolipoprotein, the last step in lipoprotein maturation.</text>
</comment>
<dbReference type="SUPFAM" id="SSF56317">
    <property type="entry name" value="Carbon-nitrogen hydrolase"/>
    <property type="match status" value="1"/>
</dbReference>
<dbReference type="NCBIfam" id="TIGR00546">
    <property type="entry name" value="lnt"/>
    <property type="match status" value="1"/>
</dbReference>
<feature type="transmembrane region" description="Helical" evidence="9">
    <location>
        <begin position="113"/>
        <end position="136"/>
    </location>
</feature>
<feature type="transmembrane region" description="Helical" evidence="9">
    <location>
        <begin position="148"/>
        <end position="171"/>
    </location>
</feature>
<dbReference type="PANTHER" id="PTHR38686">
    <property type="entry name" value="APOLIPOPROTEIN N-ACYLTRANSFERASE"/>
    <property type="match status" value="1"/>
</dbReference>
<evidence type="ECO:0000256" key="2">
    <source>
        <dbReference type="ARBA" id="ARBA00010065"/>
    </source>
</evidence>